<evidence type="ECO:0000256" key="1">
    <source>
        <dbReference type="ARBA" id="ARBA00006926"/>
    </source>
</evidence>
<reference evidence="6 7" key="1">
    <citation type="submission" date="2017-06" db="EMBL/GenBank/DDBJ databases">
        <title>Complete genome sequence of Nitrospirillum amazonense strain CBAmC, an endophytic nitrogen-fixing and plant growth-promoting bacterium, isolated from sugarcane.</title>
        <authorList>
            <person name="Schwab S."/>
            <person name="dos Santos Teixeira K.R."/>
            <person name="Simoes Araujo J.L."/>
            <person name="Soares Vidal M."/>
            <person name="Borges de Freitas H.R."/>
            <person name="Rivello Crivelaro A.L."/>
            <person name="Bueno de Camargo Nunes A."/>
            <person name="dos Santos C.M."/>
            <person name="Palmeira da Silva Rosa D."/>
            <person name="da Silva Padilha D."/>
            <person name="da Silva E."/>
            <person name="Araujo Terra L."/>
            <person name="Soares Mendes V."/>
            <person name="Farinelli L."/>
            <person name="Magalhaes Cruz L."/>
            <person name="Baldani J.I."/>
        </authorList>
    </citation>
    <scope>NUCLEOTIDE SEQUENCE [LARGE SCALE GENOMIC DNA]</scope>
    <source>
        <strain evidence="6 7">CBAmC</strain>
    </source>
</reference>
<evidence type="ECO:0000313" key="7">
    <source>
        <dbReference type="Proteomes" id="UP000197153"/>
    </source>
</evidence>
<dbReference type="PIRSF" id="PIRSF000303">
    <property type="entry name" value="Glutathion_perox"/>
    <property type="match status" value="1"/>
</dbReference>
<dbReference type="CDD" id="cd00340">
    <property type="entry name" value="GSH_Peroxidase"/>
    <property type="match status" value="1"/>
</dbReference>
<evidence type="ECO:0000256" key="2">
    <source>
        <dbReference type="ARBA" id="ARBA00022559"/>
    </source>
</evidence>
<dbReference type="GO" id="GO:0004601">
    <property type="term" value="F:peroxidase activity"/>
    <property type="evidence" value="ECO:0007669"/>
    <property type="project" value="UniProtKB-KW"/>
</dbReference>
<evidence type="ECO:0000256" key="4">
    <source>
        <dbReference type="PIRSR" id="PIRSR000303-1"/>
    </source>
</evidence>
<keyword evidence="7" id="KW-1185">Reference proteome</keyword>
<dbReference type="InterPro" id="IPR036249">
    <property type="entry name" value="Thioredoxin-like_sf"/>
</dbReference>
<dbReference type="Pfam" id="PF00255">
    <property type="entry name" value="GSHPx"/>
    <property type="match status" value="1"/>
</dbReference>
<dbReference type="PROSITE" id="PS51355">
    <property type="entry name" value="GLUTATHIONE_PEROXID_3"/>
    <property type="match status" value="1"/>
</dbReference>
<keyword evidence="3 5" id="KW-0560">Oxidoreductase</keyword>
<evidence type="ECO:0000256" key="5">
    <source>
        <dbReference type="RuleBase" id="RU000499"/>
    </source>
</evidence>
<organism evidence="6 7">
    <name type="scientific">Nitrospirillum viridazoti CBAmc</name>
    <dbReference type="NCBI Taxonomy" id="1441467"/>
    <lineage>
        <taxon>Bacteria</taxon>
        <taxon>Pseudomonadati</taxon>
        <taxon>Pseudomonadota</taxon>
        <taxon>Alphaproteobacteria</taxon>
        <taxon>Rhodospirillales</taxon>
        <taxon>Azospirillaceae</taxon>
        <taxon>Nitrospirillum</taxon>
        <taxon>Nitrospirillum viridazoti</taxon>
    </lineage>
</organism>
<accession>A0A248JQS2</accession>
<evidence type="ECO:0000313" key="6">
    <source>
        <dbReference type="EMBL" id="ASG21057.1"/>
    </source>
</evidence>
<dbReference type="GO" id="GO:0034599">
    <property type="term" value="P:cellular response to oxidative stress"/>
    <property type="evidence" value="ECO:0007669"/>
    <property type="project" value="TreeGrafter"/>
</dbReference>
<keyword evidence="2 5" id="KW-0575">Peroxidase</keyword>
<proteinExistence type="inferred from homology"/>
<dbReference type="Proteomes" id="UP000197153">
    <property type="component" value="Chromosome 1"/>
</dbReference>
<name>A0A248JQS2_9PROT</name>
<dbReference type="AlphaFoldDB" id="A0A248JQS2"/>
<dbReference type="EMBL" id="CP022110">
    <property type="protein sequence ID" value="ASG21057.1"/>
    <property type="molecule type" value="Genomic_DNA"/>
</dbReference>
<protein>
    <recommendedName>
        <fullName evidence="5">Glutathione peroxidase</fullName>
    </recommendedName>
</protein>
<dbReference type="RefSeq" id="WP_088871812.1">
    <property type="nucleotide sequence ID" value="NZ_CP022110.1"/>
</dbReference>
<comment type="similarity">
    <text evidence="1 5">Belongs to the glutathione peroxidase family.</text>
</comment>
<feature type="active site" evidence="4">
    <location>
        <position position="46"/>
    </location>
</feature>
<dbReference type="PANTHER" id="PTHR11592:SF78">
    <property type="entry name" value="GLUTATHIONE PEROXIDASE"/>
    <property type="match status" value="1"/>
</dbReference>
<dbReference type="Gene3D" id="3.40.30.10">
    <property type="entry name" value="Glutaredoxin"/>
    <property type="match status" value="1"/>
</dbReference>
<gene>
    <name evidence="6" type="ORF">Y958_09635</name>
</gene>
<sequence>MLPQSQTAATTSAHAFSFQRLGGKGAVPLAAYAGQPVLVVNTASNCRFTNQYEDLQALHAKYGPRGLVVLGVPSNDFGKQEPGSASEIGAFCQRNYGVEFTMADKEVVIGAEAHPFFNWLVNVAGEDAAPRWNFHKYLLGKDGRLVRYWSSVFRPSNEAIIQAVEAQLA</sequence>
<dbReference type="PANTHER" id="PTHR11592">
    <property type="entry name" value="GLUTATHIONE PEROXIDASE"/>
    <property type="match status" value="1"/>
</dbReference>
<dbReference type="KEGG" id="nao:Y958_09635"/>
<dbReference type="PRINTS" id="PR01011">
    <property type="entry name" value="GLUTPROXDASE"/>
</dbReference>
<dbReference type="SUPFAM" id="SSF52833">
    <property type="entry name" value="Thioredoxin-like"/>
    <property type="match status" value="1"/>
</dbReference>
<evidence type="ECO:0000256" key="3">
    <source>
        <dbReference type="ARBA" id="ARBA00023002"/>
    </source>
</evidence>
<dbReference type="InterPro" id="IPR000889">
    <property type="entry name" value="Glutathione_peroxidase"/>
</dbReference>